<dbReference type="InterPro" id="IPR010730">
    <property type="entry name" value="HET"/>
</dbReference>
<dbReference type="Proteomes" id="UP000182658">
    <property type="component" value="Unassembled WGS sequence"/>
</dbReference>
<sequence>MTDITFEACDVCFNLQYSAQHDNQPLNLPSQVDGGRIIVVRDIDAFEASSTQGCPICKFIVQAVAYFELPAEDCHTIVININGSSEARLFFTGTCTTIQVYTPIGHQPAWKSIINSQELSAGPDSQEAYAFIETCLARCDQHPLCKPGSSRLPTRLVDVGSIDDLTVRLVETSFLPQRPYIALSYCCGPNMVFKTTLANYQAHKRGIPVSSLPKTIQDAVTITRKLKEPYLWIDAICIIQELPSDWEFESLNMATVYRNAHLTLAAATSPAVTAGFLHQPHFASKQKPPFLATWTTNNPAAHHPSLLGARIVPSPEAHEQSDAGSYLPLSHRGWTLQERLLARRVVTYAPDELWWTCLSGWTCECTTFDKCPRSKPVYSLHDPAEAYEYWQRTVGEFTDRELTDSLDRFPAMSGLASAVRGITGSGYVAGLWEGNFVGDLAWRVATFEGPGSSDSAGGLVGYHAPTFSWASVGQSVYYGYDQRWVTDPSCVVLGIEADVPGENPLGRVQAASATLRCLLFETTLEVVHLREDTYVVPCAGMRHRITADTALETFQGVNGAGVVERSVCRCPVGSSKAPAVSGTPVFLVHLGSWRGPRLRQKKDTREPAGACLLLGKSPRDMDKYERLGMVTGKFLLDEENLRDFTEAVVTLV</sequence>
<dbReference type="AlphaFoldDB" id="A0A1J7J0T4"/>
<proteinExistence type="predicted"/>
<reference evidence="2 3" key="1">
    <citation type="submission" date="2016-10" db="EMBL/GenBank/DDBJ databases">
        <title>Draft genome sequence of Coniochaeta ligniaria NRRL30616, a lignocellulolytic fungus for bioabatement of inhibitors in plant biomass hydrolysates.</title>
        <authorList>
            <consortium name="DOE Joint Genome Institute"/>
            <person name="Jimenez D.J."/>
            <person name="Hector R.E."/>
            <person name="Riley R."/>
            <person name="Sun H."/>
            <person name="Grigoriev I.V."/>
            <person name="Van Elsas J.D."/>
            <person name="Nichols N.N."/>
        </authorList>
    </citation>
    <scope>NUCLEOTIDE SEQUENCE [LARGE SCALE GENOMIC DNA]</scope>
    <source>
        <strain evidence="2 3">NRRL 30616</strain>
    </source>
</reference>
<organism evidence="2 3">
    <name type="scientific">Coniochaeta ligniaria NRRL 30616</name>
    <dbReference type="NCBI Taxonomy" id="1408157"/>
    <lineage>
        <taxon>Eukaryota</taxon>
        <taxon>Fungi</taxon>
        <taxon>Dikarya</taxon>
        <taxon>Ascomycota</taxon>
        <taxon>Pezizomycotina</taxon>
        <taxon>Sordariomycetes</taxon>
        <taxon>Sordariomycetidae</taxon>
        <taxon>Coniochaetales</taxon>
        <taxon>Coniochaetaceae</taxon>
        <taxon>Coniochaeta</taxon>
    </lineage>
</organism>
<name>A0A1J7J0T4_9PEZI</name>
<accession>A0A1J7J0T4</accession>
<evidence type="ECO:0000313" key="2">
    <source>
        <dbReference type="EMBL" id="OIW26929.1"/>
    </source>
</evidence>
<protein>
    <submittedName>
        <fullName evidence="2">HET-domain-containing protein</fullName>
    </submittedName>
</protein>
<dbReference type="STRING" id="1408157.A0A1J7J0T4"/>
<dbReference type="InParanoid" id="A0A1J7J0T4"/>
<evidence type="ECO:0000313" key="3">
    <source>
        <dbReference type="Proteomes" id="UP000182658"/>
    </source>
</evidence>
<keyword evidence="3" id="KW-1185">Reference proteome</keyword>
<dbReference type="PANTHER" id="PTHR33112">
    <property type="entry name" value="DOMAIN PROTEIN, PUTATIVE-RELATED"/>
    <property type="match status" value="1"/>
</dbReference>
<evidence type="ECO:0000259" key="1">
    <source>
        <dbReference type="Pfam" id="PF06985"/>
    </source>
</evidence>
<gene>
    <name evidence="2" type="ORF">CONLIGDRAFT_492700</name>
</gene>
<dbReference type="OrthoDB" id="5125733at2759"/>
<dbReference type="Pfam" id="PF06985">
    <property type="entry name" value="HET"/>
    <property type="match status" value="1"/>
</dbReference>
<feature type="domain" description="Heterokaryon incompatibility" evidence="1">
    <location>
        <begin position="180"/>
        <end position="338"/>
    </location>
</feature>
<dbReference type="EMBL" id="KV875100">
    <property type="protein sequence ID" value="OIW26929.1"/>
    <property type="molecule type" value="Genomic_DNA"/>
</dbReference>
<dbReference type="PANTHER" id="PTHR33112:SF16">
    <property type="entry name" value="HETEROKARYON INCOMPATIBILITY DOMAIN-CONTAINING PROTEIN"/>
    <property type="match status" value="1"/>
</dbReference>